<dbReference type="EMBL" id="JARK01001355">
    <property type="protein sequence ID" value="EYC21426.1"/>
    <property type="molecule type" value="Genomic_DNA"/>
</dbReference>
<dbReference type="Proteomes" id="UP000024635">
    <property type="component" value="Unassembled WGS sequence"/>
</dbReference>
<protein>
    <submittedName>
        <fullName evidence="1">Uncharacterized protein</fullName>
    </submittedName>
</protein>
<organism evidence="1 2">
    <name type="scientific">Ancylostoma ceylanicum</name>
    <dbReference type="NCBI Taxonomy" id="53326"/>
    <lineage>
        <taxon>Eukaryota</taxon>
        <taxon>Metazoa</taxon>
        <taxon>Ecdysozoa</taxon>
        <taxon>Nematoda</taxon>
        <taxon>Chromadorea</taxon>
        <taxon>Rhabditida</taxon>
        <taxon>Rhabditina</taxon>
        <taxon>Rhabditomorpha</taxon>
        <taxon>Strongyloidea</taxon>
        <taxon>Ancylostomatidae</taxon>
        <taxon>Ancylostomatinae</taxon>
        <taxon>Ancylostoma</taxon>
    </lineage>
</organism>
<evidence type="ECO:0000313" key="2">
    <source>
        <dbReference type="Proteomes" id="UP000024635"/>
    </source>
</evidence>
<keyword evidence="2" id="KW-1185">Reference proteome</keyword>
<proteinExistence type="predicted"/>
<evidence type="ECO:0000313" key="1">
    <source>
        <dbReference type="EMBL" id="EYC21426.1"/>
    </source>
</evidence>
<sequence>MEVARTRNAVELNRYRTSVHTAKRFRPGWRRRSKESSKGSRARVTTHLPLYCQLVRARPITYDVLHNK</sequence>
<comment type="caution">
    <text evidence="1">The sequence shown here is derived from an EMBL/GenBank/DDBJ whole genome shotgun (WGS) entry which is preliminary data.</text>
</comment>
<name>A0A016V2F8_9BILA</name>
<dbReference type="AlphaFoldDB" id="A0A016V2F8"/>
<gene>
    <name evidence="1" type="primary">Acey_s0019.g3815</name>
    <name evidence="1" type="ORF">Y032_0019g3815</name>
</gene>
<reference evidence="2" key="1">
    <citation type="journal article" date="2015" name="Nat. Genet.">
        <title>The genome and transcriptome of the zoonotic hookworm Ancylostoma ceylanicum identify infection-specific gene families.</title>
        <authorList>
            <person name="Schwarz E.M."/>
            <person name="Hu Y."/>
            <person name="Antoshechkin I."/>
            <person name="Miller M.M."/>
            <person name="Sternberg P.W."/>
            <person name="Aroian R.V."/>
        </authorList>
    </citation>
    <scope>NUCLEOTIDE SEQUENCE</scope>
    <source>
        <strain evidence="2">HY135</strain>
    </source>
</reference>
<accession>A0A016V2F8</accession>